<evidence type="ECO:0000313" key="3">
    <source>
        <dbReference type="RefSeq" id="XP_008047661.1"/>
    </source>
</evidence>
<dbReference type="GO" id="GO:0019901">
    <property type="term" value="F:protein kinase binding"/>
    <property type="evidence" value="ECO:0007669"/>
    <property type="project" value="TreeGrafter"/>
</dbReference>
<evidence type="ECO:0000256" key="1">
    <source>
        <dbReference type="SAM" id="MobiDB-lite"/>
    </source>
</evidence>
<dbReference type="KEGG" id="csyr:103250889"/>
<feature type="non-terminal residue" evidence="3">
    <location>
        <position position="1"/>
    </location>
</feature>
<gene>
    <name evidence="3" type="primary">LIME1</name>
</gene>
<accession>A0A1U7T1D1</accession>
<evidence type="ECO:0000313" key="2">
    <source>
        <dbReference type="Proteomes" id="UP000189704"/>
    </source>
</evidence>
<feature type="region of interest" description="Disordered" evidence="1">
    <location>
        <begin position="200"/>
        <end position="219"/>
    </location>
</feature>
<keyword evidence="3" id="KW-0812">Transmembrane</keyword>
<organism evidence="2 3">
    <name type="scientific">Carlito syrichta</name>
    <name type="common">Philippine tarsier</name>
    <name type="synonym">Tarsius syrichta</name>
    <dbReference type="NCBI Taxonomy" id="1868482"/>
    <lineage>
        <taxon>Eukaryota</taxon>
        <taxon>Metazoa</taxon>
        <taxon>Chordata</taxon>
        <taxon>Craniata</taxon>
        <taxon>Vertebrata</taxon>
        <taxon>Euteleostomi</taxon>
        <taxon>Mammalia</taxon>
        <taxon>Eutheria</taxon>
        <taxon>Euarchontoglires</taxon>
        <taxon>Primates</taxon>
        <taxon>Haplorrhini</taxon>
        <taxon>Tarsiiformes</taxon>
        <taxon>Tarsiidae</taxon>
        <taxon>Carlito</taxon>
    </lineage>
</organism>
<sequence length="219" mass="23719">SLLSRTLLCSLSKSDTRLHELHRPHCGPVLRPASMDLLHPSWLEVCRGPTRLQAAPRAFPPQEPPWTLPATMPSISPEATYSNMGLAAPPRASLAARPVVAEYACIQKPKGADQDPQELQLGKAEVAPDTQVDTLYSRVCKPKRRDPGPTMDLLDPKDRGMTLALGSEEACEALPFWRMGVNSSPLENVYESICEKGVPEPPALAVSMSGHRQGSEAPG</sequence>
<dbReference type="PANTHER" id="PTHR47740">
    <property type="entry name" value="LCK-INTERACTING TRANSMEMBRANE ADAPTER 1, LIME1"/>
    <property type="match status" value="1"/>
</dbReference>
<dbReference type="GO" id="GO:0050852">
    <property type="term" value="P:T cell receptor signaling pathway"/>
    <property type="evidence" value="ECO:0007669"/>
    <property type="project" value="InterPro"/>
</dbReference>
<dbReference type="PANTHER" id="PTHR47740:SF1">
    <property type="entry name" value="LCK-INTERACTING TRANSMEMBRANE ADAPTER 1"/>
    <property type="match status" value="1"/>
</dbReference>
<keyword evidence="2" id="KW-1185">Reference proteome</keyword>
<dbReference type="OrthoDB" id="9939965at2759"/>
<dbReference type="Proteomes" id="UP000189704">
    <property type="component" value="Unplaced"/>
</dbReference>
<dbReference type="AlphaFoldDB" id="A0A1U7T1D1"/>
<reference evidence="3" key="1">
    <citation type="submission" date="2025-08" db="UniProtKB">
        <authorList>
            <consortium name="RefSeq"/>
        </authorList>
    </citation>
    <scope>IDENTIFICATION</scope>
</reference>
<dbReference type="GO" id="GO:0050853">
    <property type="term" value="P:B cell receptor signaling pathway"/>
    <property type="evidence" value="ECO:0007669"/>
    <property type="project" value="InterPro"/>
</dbReference>
<proteinExistence type="predicted"/>
<dbReference type="GO" id="GO:0019815">
    <property type="term" value="C:B cell receptor complex"/>
    <property type="evidence" value="ECO:0007669"/>
    <property type="project" value="TreeGrafter"/>
</dbReference>
<dbReference type="InterPro" id="IPR026072">
    <property type="entry name" value="Lime1"/>
</dbReference>
<dbReference type="RefSeq" id="XP_008047661.1">
    <property type="nucleotide sequence ID" value="XM_008049470.1"/>
</dbReference>
<dbReference type="CTD" id="54923"/>
<name>A0A1U7T1D1_CARSF</name>
<keyword evidence="3" id="KW-0472">Membrane</keyword>
<dbReference type="GeneID" id="103250889"/>
<dbReference type="Pfam" id="PF15332">
    <property type="entry name" value="LIME1"/>
    <property type="match status" value="1"/>
</dbReference>
<protein>
    <submittedName>
        <fullName evidence="3">Lck-interacting transmembrane adapter 1</fullName>
    </submittedName>
</protein>